<evidence type="ECO:0000313" key="3">
    <source>
        <dbReference type="Proteomes" id="UP001186944"/>
    </source>
</evidence>
<evidence type="ECO:0000313" key="2">
    <source>
        <dbReference type="EMBL" id="KAK3093240.1"/>
    </source>
</evidence>
<dbReference type="InterPro" id="IPR011042">
    <property type="entry name" value="6-blade_b-propeller_TolB-like"/>
</dbReference>
<dbReference type="Gene3D" id="2.120.10.30">
    <property type="entry name" value="TolB, C-terminal domain"/>
    <property type="match status" value="1"/>
</dbReference>
<keyword evidence="1" id="KW-0677">Repeat</keyword>
<evidence type="ECO:0008006" key="4">
    <source>
        <dbReference type="Google" id="ProtNLM"/>
    </source>
</evidence>
<protein>
    <recommendedName>
        <fullName evidence="4">Tripartite motif-containing protein 2</fullName>
    </recommendedName>
</protein>
<keyword evidence="3" id="KW-1185">Reference proteome</keyword>
<dbReference type="InterPro" id="IPR001258">
    <property type="entry name" value="NHL_repeat"/>
</dbReference>
<gene>
    <name evidence="2" type="ORF">FSP39_013094</name>
</gene>
<dbReference type="Proteomes" id="UP001186944">
    <property type="component" value="Unassembled WGS sequence"/>
</dbReference>
<reference evidence="2" key="1">
    <citation type="submission" date="2019-08" db="EMBL/GenBank/DDBJ databases">
        <title>The improved chromosome-level genome for the pearl oyster Pinctada fucata martensii using PacBio sequencing and Hi-C.</title>
        <authorList>
            <person name="Zheng Z."/>
        </authorList>
    </citation>
    <scope>NUCLEOTIDE SEQUENCE</scope>
    <source>
        <strain evidence="2">ZZ-2019</strain>
        <tissue evidence="2">Adductor muscle</tissue>
    </source>
</reference>
<sequence length="215" mass="24205">MLDNDRIFTGFGPMIIRRITPSGTQSEVCSTAPLHPAGVSISFNGDLLVTLCSCNVSKISSDSYGEVHQIEKSGVVQRRYTHTEDHRSKLFVNPLKVAQNVNKDLCVVDIIDNEFRSRLVVLSESSKLRFIYKGQQSFSKKFTSNDVACDDRGRILVTDYYNHAVHVLLEDGHFLQYLLTEQSPLSYPRSLGLHGDTLWVGCDKGVVRVYKYGEQ</sequence>
<evidence type="ECO:0000256" key="1">
    <source>
        <dbReference type="ARBA" id="ARBA00022737"/>
    </source>
</evidence>
<comment type="caution">
    <text evidence="2">The sequence shown here is derived from an EMBL/GenBank/DDBJ whole genome shotgun (WGS) entry which is preliminary data.</text>
</comment>
<dbReference type="AlphaFoldDB" id="A0AA88YBI5"/>
<name>A0AA88YBI5_PINIB</name>
<dbReference type="Pfam" id="PF01436">
    <property type="entry name" value="NHL"/>
    <property type="match status" value="1"/>
</dbReference>
<dbReference type="SUPFAM" id="SSF63829">
    <property type="entry name" value="Calcium-dependent phosphotriesterase"/>
    <property type="match status" value="1"/>
</dbReference>
<proteinExistence type="predicted"/>
<accession>A0AA88YBI5</accession>
<dbReference type="EMBL" id="VSWD01000009">
    <property type="protein sequence ID" value="KAK3093240.1"/>
    <property type="molecule type" value="Genomic_DNA"/>
</dbReference>
<organism evidence="2 3">
    <name type="scientific">Pinctada imbricata</name>
    <name type="common">Atlantic pearl-oyster</name>
    <name type="synonym">Pinctada martensii</name>
    <dbReference type="NCBI Taxonomy" id="66713"/>
    <lineage>
        <taxon>Eukaryota</taxon>
        <taxon>Metazoa</taxon>
        <taxon>Spiralia</taxon>
        <taxon>Lophotrochozoa</taxon>
        <taxon>Mollusca</taxon>
        <taxon>Bivalvia</taxon>
        <taxon>Autobranchia</taxon>
        <taxon>Pteriomorphia</taxon>
        <taxon>Pterioida</taxon>
        <taxon>Pterioidea</taxon>
        <taxon>Pteriidae</taxon>
        <taxon>Pinctada</taxon>
    </lineage>
</organism>